<comment type="caution">
    <text evidence="1">The sequence shown here is derived from an EMBL/GenBank/DDBJ whole genome shotgun (WGS) entry which is preliminary data.</text>
</comment>
<keyword evidence="2" id="KW-1185">Reference proteome</keyword>
<name>A0AAE0F587_9CHLO</name>
<dbReference type="PANTHER" id="PTHR33973">
    <property type="entry name" value="OS07G0153300 PROTEIN"/>
    <property type="match status" value="1"/>
</dbReference>
<reference evidence="1 2" key="1">
    <citation type="journal article" date="2015" name="Genome Biol. Evol.">
        <title>Comparative Genomics of a Bacterivorous Green Alga Reveals Evolutionary Causalities and Consequences of Phago-Mixotrophic Mode of Nutrition.</title>
        <authorList>
            <person name="Burns J.A."/>
            <person name="Paasch A."/>
            <person name="Narechania A."/>
            <person name="Kim E."/>
        </authorList>
    </citation>
    <scope>NUCLEOTIDE SEQUENCE [LARGE SCALE GENOMIC DNA]</scope>
    <source>
        <strain evidence="1 2">PLY_AMNH</strain>
    </source>
</reference>
<dbReference type="Pfam" id="PF07103">
    <property type="entry name" value="DUF1365"/>
    <property type="match status" value="2"/>
</dbReference>
<dbReference type="Proteomes" id="UP001190700">
    <property type="component" value="Unassembled WGS sequence"/>
</dbReference>
<dbReference type="EMBL" id="LGRX02026465">
    <property type="protein sequence ID" value="KAK3250825.1"/>
    <property type="molecule type" value="Genomic_DNA"/>
</dbReference>
<proteinExistence type="predicted"/>
<organism evidence="1 2">
    <name type="scientific">Cymbomonas tetramitiformis</name>
    <dbReference type="NCBI Taxonomy" id="36881"/>
    <lineage>
        <taxon>Eukaryota</taxon>
        <taxon>Viridiplantae</taxon>
        <taxon>Chlorophyta</taxon>
        <taxon>Pyramimonadophyceae</taxon>
        <taxon>Pyramimonadales</taxon>
        <taxon>Pyramimonadaceae</taxon>
        <taxon>Cymbomonas</taxon>
    </lineage>
</organism>
<gene>
    <name evidence="1" type="ORF">CYMTET_39820</name>
</gene>
<evidence type="ECO:0000313" key="2">
    <source>
        <dbReference type="Proteomes" id="UP001190700"/>
    </source>
</evidence>
<evidence type="ECO:0000313" key="1">
    <source>
        <dbReference type="EMBL" id="KAK3250825.1"/>
    </source>
</evidence>
<sequence>MYMLGWSTREPDRATVRRTCLFYDGQVTHSRTAPARHKFRYNVRYAFLNLDEPPLWFHQVQKEYLSSKEARELAGLKEQGPTWLLTLPPSAGYSQNPISVYYCYDVNRTIATQHNEAFTPGILKRCVAEGAVRFTEVTAGCQVTNTPWGERVVFSFCPESDTVPKALHVSPFMDMQGIWHLKAPPPGDQLSLTVSVTHPLHGKFFTAHLSATWCKEVRSNDVRWCWLMAHRVAIGIYWQALLLLRKGVPFISHPKDVDPSGSTAYRREAHEKFDQMRGQEGLCSACPVTLGYRNQVDQASTNTGHCFWREAAGYPWK</sequence>
<protein>
    <submittedName>
        <fullName evidence="1">Uncharacterized protein</fullName>
    </submittedName>
</protein>
<accession>A0AAE0F587</accession>
<dbReference type="PANTHER" id="PTHR33973:SF4">
    <property type="entry name" value="OS07G0153300 PROTEIN"/>
    <property type="match status" value="1"/>
</dbReference>
<dbReference type="InterPro" id="IPR010775">
    <property type="entry name" value="DUF1365"/>
</dbReference>
<dbReference type="AlphaFoldDB" id="A0AAE0F587"/>